<comment type="caution">
    <text evidence="2">The sequence shown here is derived from an EMBL/GenBank/DDBJ whole genome shotgun (WGS) entry which is preliminary data.</text>
</comment>
<dbReference type="InterPro" id="IPR001005">
    <property type="entry name" value="SANT/Myb"/>
</dbReference>
<reference evidence="2" key="1">
    <citation type="submission" date="2023-06" db="EMBL/GenBank/DDBJ databases">
        <authorList>
            <person name="Kurt Z."/>
        </authorList>
    </citation>
    <scope>NUCLEOTIDE SEQUENCE</scope>
</reference>
<keyword evidence="2" id="KW-0238">DNA-binding</keyword>
<dbReference type="EMBL" id="CAXDID020000738">
    <property type="protein sequence ID" value="CAL6112401.1"/>
    <property type="molecule type" value="Genomic_DNA"/>
</dbReference>
<name>A0AA86TUH5_9EUKA</name>
<sequence>MKQKYDYWTDEERIKLLDTVKRVSDGKKKVDWEEVSRIMYPRQKMQCKSYYRVIAGYSNKTIQSMHIIQPQLKDANSSSSSPQLSSEQKYLIEYRLLTKQQQTELYIRCSQIDISLVQKQFYPTQPLERITGLYTQSALIFSSIRAMFSQLSGENPNIDSFKTYTLQLIHDELVTFAFCLLKCNLVKEFTVPNYIIINGQDINYKVENPGELEIKHFKSMSEAGDVQRALMVLQEEIQRRESQGTK</sequence>
<dbReference type="GO" id="GO:0003677">
    <property type="term" value="F:DNA binding"/>
    <property type="evidence" value="ECO:0007669"/>
    <property type="project" value="UniProtKB-KW"/>
</dbReference>
<dbReference type="Proteomes" id="UP001642409">
    <property type="component" value="Unassembled WGS sequence"/>
</dbReference>
<dbReference type="Pfam" id="PF13921">
    <property type="entry name" value="Myb_DNA-bind_6"/>
    <property type="match status" value="1"/>
</dbReference>
<evidence type="ECO:0000313" key="4">
    <source>
        <dbReference type="Proteomes" id="UP001642409"/>
    </source>
</evidence>
<feature type="domain" description="Myb-like" evidence="1">
    <location>
        <begin position="1"/>
        <end position="55"/>
    </location>
</feature>
<dbReference type="Gene3D" id="1.10.10.60">
    <property type="entry name" value="Homeodomain-like"/>
    <property type="match status" value="1"/>
</dbReference>
<protein>
    <submittedName>
        <fullName evidence="2">Myb-like DNA-binding domain-containing protein</fullName>
    </submittedName>
    <submittedName>
        <fullName evidence="3">Myb-like_DNA-binding domain-containing protein</fullName>
    </submittedName>
</protein>
<evidence type="ECO:0000313" key="2">
    <source>
        <dbReference type="EMBL" id="CAI9929200.1"/>
    </source>
</evidence>
<dbReference type="InterPro" id="IPR009057">
    <property type="entry name" value="Homeodomain-like_sf"/>
</dbReference>
<keyword evidence="4" id="KW-1185">Reference proteome</keyword>
<dbReference type="SUPFAM" id="SSF46689">
    <property type="entry name" value="Homeodomain-like"/>
    <property type="match status" value="1"/>
</dbReference>
<evidence type="ECO:0000259" key="1">
    <source>
        <dbReference type="PROSITE" id="PS50090"/>
    </source>
</evidence>
<dbReference type="AlphaFoldDB" id="A0AA86TUH5"/>
<accession>A0AA86TUH5</accession>
<organism evidence="2">
    <name type="scientific">Hexamita inflata</name>
    <dbReference type="NCBI Taxonomy" id="28002"/>
    <lineage>
        <taxon>Eukaryota</taxon>
        <taxon>Metamonada</taxon>
        <taxon>Diplomonadida</taxon>
        <taxon>Hexamitidae</taxon>
        <taxon>Hexamitinae</taxon>
        <taxon>Hexamita</taxon>
    </lineage>
</organism>
<dbReference type="PROSITE" id="PS50090">
    <property type="entry name" value="MYB_LIKE"/>
    <property type="match status" value="1"/>
</dbReference>
<proteinExistence type="predicted"/>
<gene>
    <name evidence="2" type="ORF">HINF_LOCUS16845</name>
    <name evidence="3" type="ORF">HINF_LOCUS77021</name>
</gene>
<evidence type="ECO:0000313" key="3">
    <source>
        <dbReference type="EMBL" id="CAL6112401.1"/>
    </source>
</evidence>
<dbReference type="EMBL" id="CATOUU010000426">
    <property type="protein sequence ID" value="CAI9929200.1"/>
    <property type="molecule type" value="Genomic_DNA"/>
</dbReference>
<reference evidence="3 4" key="2">
    <citation type="submission" date="2024-07" db="EMBL/GenBank/DDBJ databases">
        <authorList>
            <person name="Akdeniz Z."/>
        </authorList>
    </citation>
    <scope>NUCLEOTIDE SEQUENCE [LARGE SCALE GENOMIC DNA]</scope>
</reference>
<dbReference type="CDD" id="cd00167">
    <property type="entry name" value="SANT"/>
    <property type="match status" value="1"/>
</dbReference>